<feature type="transmembrane region" description="Helical" evidence="1">
    <location>
        <begin position="7"/>
        <end position="40"/>
    </location>
</feature>
<protein>
    <submittedName>
        <fullName evidence="2">GntP family permease</fullName>
    </submittedName>
</protein>
<dbReference type="GO" id="GO:0005886">
    <property type="term" value="C:plasma membrane"/>
    <property type="evidence" value="ECO:0007669"/>
    <property type="project" value="TreeGrafter"/>
</dbReference>
<sequence length="435" mass="46031">MELISLIGMLFGIGFFIFLCVKGFNLVLSALLSAFIIILTSGLPMLELLKTAWAPGFASFIQNFFLIFAAGAIFGRLLNDGGASKSIAMGIYRAISKLKKNQKFWAVAFVPVMYAILSYVGVSGLVIVYTVIDVSAELFKKFNIPWRLYTNGGSAVIGALFIGGSLQLTNITPSQFTGQPITAGMGLSLICALVFYAYQAFFIVYDLKVAEKRGEGFDETGANFYAGLGNSSADEDLPSVLLSILPIVVMIALAGFLKVDVLYSITAGCILCVILFFKRYKALDKTITGALSSAYAPIFGVAATSAIGSVIKVVPGFALVTAGLDIFSPMTKGVLLISLVSFITATGAGAINSFGAEVNTMFTEQAGLTAATSHRLMTIAASTSISAHSPGVNNAMELAKLEYRKGIVVYLRTGLLGGVISIIVAMILIKLGIFV</sequence>
<keyword evidence="1" id="KW-1133">Transmembrane helix</keyword>
<feature type="transmembrane region" description="Helical" evidence="1">
    <location>
        <begin position="104"/>
        <end position="132"/>
    </location>
</feature>
<gene>
    <name evidence="2" type="ORF">EI998_09075</name>
</gene>
<dbReference type="RefSeq" id="WP_125266490.1">
    <property type="nucleotide sequence ID" value="NZ_CP102145.1"/>
</dbReference>
<dbReference type="Pfam" id="PF02447">
    <property type="entry name" value="GntP_permease"/>
    <property type="match status" value="1"/>
</dbReference>
<evidence type="ECO:0000313" key="2">
    <source>
        <dbReference type="EMBL" id="RRR51183.1"/>
    </source>
</evidence>
<feature type="transmembrane region" description="Helical" evidence="1">
    <location>
        <begin position="407"/>
        <end position="429"/>
    </location>
</feature>
<name>A0A3R8XPH6_STRSU</name>
<keyword evidence="1" id="KW-0812">Transmembrane</keyword>
<accession>A0A3R8XPH6</accession>
<reference evidence="2 3" key="2">
    <citation type="submission" date="2018-12" db="EMBL/GenBank/DDBJ databases">
        <title>Whole-genome sequences of fifteen clinical Streptococcus suis strains isolated from pigs between 2006 and 2018.</title>
        <authorList>
            <person name="Stevens M.J.A."/>
            <person name="Cernela N."/>
            <person name="Spoerry Serrano N."/>
            <person name="Schmitt S."/>
            <person name="Schrenzel J."/>
            <person name="Stephan R."/>
        </authorList>
    </citation>
    <scope>NUCLEOTIDE SEQUENCE [LARGE SCALE GENOMIC DNA]</scope>
    <source>
        <strain evidence="2 3">PP422</strain>
    </source>
</reference>
<dbReference type="AlphaFoldDB" id="A0A3R8XPH6"/>
<keyword evidence="1" id="KW-0472">Membrane</keyword>
<dbReference type="Proteomes" id="UP000274117">
    <property type="component" value="Unassembled WGS sequence"/>
</dbReference>
<proteinExistence type="predicted"/>
<evidence type="ECO:0000256" key="1">
    <source>
        <dbReference type="SAM" id="Phobius"/>
    </source>
</evidence>
<feature type="transmembrane region" description="Helical" evidence="1">
    <location>
        <begin position="152"/>
        <end position="171"/>
    </location>
</feature>
<reference evidence="2 3" key="1">
    <citation type="submission" date="2018-11" db="EMBL/GenBank/DDBJ databases">
        <authorList>
            <person name="Stevens M.J."/>
            <person name="Cernela N."/>
            <person name="Spoerry Serrano N."/>
            <person name="Schmitt S."/>
            <person name="Schrenzel J."/>
            <person name="Stephan R."/>
        </authorList>
    </citation>
    <scope>NUCLEOTIDE SEQUENCE [LARGE SCALE GENOMIC DNA]</scope>
    <source>
        <strain evidence="2 3">PP422</strain>
    </source>
</reference>
<feature type="transmembrane region" description="Helical" evidence="1">
    <location>
        <begin position="261"/>
        <end position="278"/>
    </location>
</feature>
<dbReference type="PANTHER" id="PTHR30354:SF7">
    <property type="entry name" value="BLL7963 PROTEIN"/>
    <property type="match status" value="1"/>
</dbReference>
<evidence type="ECO:0000313" key="3">
    <source>
        <dbReference type="Proteomes" id="UP000274117"/>
    </source>
</evidence>
<feature type="transmembrane region" description="Helical" evidence="1">
    <location>
        <begin position="183"/>
        <end position="205"/>
    </location>
</feature>
<dbReference type="InterPro" id="IPR003474">
    <property type="entry name" value="Glcn_transporter"/>
</dbReference>
<comment type="caution">
    <text evidence="2">The sequence shown here is derived from an EMBL/GenBank/DDBJ whole genome shotgun (WGS) entry which is preliminary data.</text>
</comment>
<feature type="transmembrane region" description="Helical" evidence="1">
    <location>
        <begin position="60"/>
        <end position="79"/>
    </location>
</feature>
<organism evidence="2 3">
    <name type="scientific">Streptococcus suis</name>
    <dbReference type="NCBI Taxonomy" id="1307"/>
    <lineage>
        <taxon>Bacteria</taxon>
        <taxon>Bacillati</taxon>
        <taxon>Bacillota</taxon>
        <taxon>Bacilli</taxon>
        <taxon>Lactobacillales</taxon>
        <taxon>Streptococcaceae</taxon>
        <taxon>Streptococcus</taxon>
    </lineage>
</organism>
<dbReference type="GO" id="GO:0015128">
    <property type="term" value="F:gluconate transmembrane transporter activity"/>
    <property type="evidence" value="ECO:0007669"/>
    <property type="project" value="InterPro"/>
</dbReference>
<dbReference type="EMBL" id="RSDO01000019">
    <property type="protein sequence ID" value="RRR51183.1"/>
    <property type="molecule type" value="Genomic_DNA"/>
</dbReference>
<feature type="transmembrane region" description="Helical" evidence="1">
    <location>
        <begin position="298"/>
        <end position="322"/>
    </location>
</feature>
<feature type="transmembrane region" description="Helical" evidence="1">
    <location>
        <begin position="334"/>
        <end position="354"/>
    </location>
</feature>
<dbReference type="PANTHER" id="PTHR30354">
    <property type="entry name" value="GNT FAMILY GLUCONATE TRANSPORTER"/>
    <property type="match status" value="1"/>
</dbReference>